<evidence type="ECO:0008006" key="5">
    <source>
        <dbReference type="Google" id="ProtNLM"/>
    </source>
</evidence>
<keyword evidence="2" id="KW-1133">Transmembrane helix</keyword>
<feature type="compositionally biased region" description="Acidic residues" evidence="1">
    <location>
        <begin position="36"/>
        <end position="47"/>
    </location>
</feature>
<feature type="region of interest" description="Disordered" evidence="1">
    <location>
        <begin position="30"/>
        <end position="83"/>
    </location>
</feature>
<evidence type="ECO:0000256" key="2">
    <source>
        <dbReference type="SAM" id="Phobius"/>
    </source>
</evidence>
<dbReference type="Proteomes" id="UP001488838">
    <property type="component" value="Unassembled WGS sequence"/>
</dbReference>
<organism evidence="3 4">
    <name type="scientific">Myodes glareolus</name>
    <name type="common">Bank vole</name>
    <name type="synonym">Clethrionomys glareolus</name>
    <dbReference type="NCBI Taxonomy" id="447135"/>
    <lineage>
        <taxon>Eukaryota</taxon>
        <taxon>Metazoa</taxon>
        <taxon>Chordata</taxon>
        <taxon>Craniata</taxon>
        <taxon>Vertebrata</taxon>
        <taxon>Euteleostomi</taxon>
        <taxon>Mammalia</taxon>
        <taxon>Eutheria</taxon>
        <taxon>Euarchontoglires</taxon>
        <taxon>Glires</taxon>
        <taxon>Rodentia</taxon>
        <taxon>Myomorpha</taxon>
        <taxon>Muroidea</taxon>
        <taxon>Cricetidae</taxon>
        <taxon>Arvicolinae</taxon>
        <taxon>Myodes</taxon>
    </lineage>
</organism>
<keyword evidence="4" id="KW-1185">Reference proteome</keyword>
<keyword evidence="2" id="KW-0472">Membrane</keyword>
<dbReference type="PANTHER" id="PTHR14386">
    <property type="entry name" value="PROTEIN FAM204A"/>
    <property type="match status" value="1"/>
</dbReference>
<feature type="compositionally biased region" description="Basic and acidic residues" evidence="1">
    <location>
        <begin position="58"/>
        <end position="72"/>
    </location>
</feature>
<dbReference type="AlphaFoldDB" id="A0AAW0HUB2"/>
<evidence type="ECO:0000313" key="3">
    <source>
        <dbReference type="EMBL" id="KAK7805612.1"/>
    </source>
</evidence>
<name>A0AAW0HUB2_MYOGA</name>
<protein>
    <recommendedName>
        <fullName evidence="5">Protein FAM204A</fullName>
    </recommendedName>
</protein>
<dbReference type="InterPro" id="IPR037690">
    <property type="entry name" value="FAM204A"/>
</dbReference>
<reference evidence="3 4" key="1">
    <citation type="journal article" date="2023" name="bioRxiv">
        <title>Conserved and derived expression patterns and positive selection on dental genes reveal complex evolutionary context of ever-growing rodent molars.</title>
        <authorList>
            <person name="Calamari Z.T."/>
            <person name="Song A."/>
            <person name="Cohen E."/>
            <person name="Akter M."/>
            <person name="Roy R.D."/>
            <person name="Hallikas O."/>
            <person name="Christensen M.M."/>
            <person name="Li P."/>
            <person name="Marangoni P."/>
            <person name="Jernvall J."/>
            <person name="Klein O.D."/>
        </authorList>
    </citation>
    <scope>NUCLEOTIDE SEQUENCE [LARGE SCALE GENOMIC DNA]</scope>
    <source>
        <strain evidence="3">V071</strain>
    </source>
</reference>
<feature type="compositionally biased region" description="Basic residues" evidence="1">
    <location>
        <begin position="122"/>
        <end position="134"/>
    </location>
</feature>
<dbReference type="PANTHER" id="PTHR14386:SF2">
    <property type="entry name" value="PROTEIN FAM204A"/>
    <property type="match status" value="1"/>
</dbReference>
<gene>
    <name evidence="3" type="ORF">U0070_021948</name>
</gene>
<comment type="caution">
    <text evidence="3">The sequence shown here is derived from an EMBL/GenBank/DDBJ whole genome shotgun (WGS) entry which is preliminary data.</text>
</comment>
<proteinExistence type="predicted"/>
<evidence type="ECO:0000256" key="1">
    <source>
        <dbReference type="SAM" id="MobiDB-lite"/>
    </source>
</evidence>
<evidence type="ECO:0000313" key="4">
    <source>
        <dbReference type="Proteomes" id="UP001488838"/>
    </source>
</evidence>
<accession>A0AAW0HUB2</accession>
<sequence>MRRHDVAGVLRWLLSPCFTAEEKMWSGLLPPGLTESDVESDSEDEAALENPELPEFNLQKDGKTDSSRKPRMSDFPAGKPMETEADANAYEKCPSGIPLDMWNKFQELHKRHSEQKNSTSRFKQKKRKRSKKGKLKNENESHSEQSSSETQWKELTQYFGANDRFEPPVKQKKVEKSGLEKRIDQAVEEWDVEKAEELSNQLATREVSQTDSDFLPALLFFSLPTVCFEMIGFVLTLML</sequence>
<keyword evidence="2" id="KW-0812">Transmembrane</keyword>
<feature type="region of interest" description="Disordered" evidence="1">
    <location>
        <begin position="109"/>
        <end position="151"/>
    </location>
</feature>
<feature type="transmembrane region" description="Helical" evidence="2">
    <location>
        <begin position="214"/>
        <end position="238"/>
    </location>
</feature>
<dbReference type="EMBL" id="JBBHLL010000335">
    <property type="protein sequence ID" value="KAK7805612.1"/>
    <property type="molecule type" value="Genomic_DNA"/>
</dbReference>